<name>A0A0G1BNT7_9BACT</name>
<protein>
    <submittedName>
        <fullName evidence="2">Uncharacterized protein</fullName>
    </submittedName>
</protein>
<accession>A0A0G1BNT7</accession>
<sequence length="113" mass="13001">MIEGEKPTPIGAGEQIRISNSLDRIKGMSKGLNELVQRIGMLIQGKDDLLKNEWQKPEMERNYSLIAALEDELEKLDQAINDAIDISVKLQEGESKLRERFLDIEKRMRTRGY</sequence>
<evidence type="ECO:0000256" key="1">
    <source>
        <dbReference type="SAM" id="Coils"/>
    </source>
</evidence>
<reference evidence="2 3" key="1">
    <citation type="journal article" date="2015" name="Nature">
        <title>rRNA introns, odd ribosomes, and small enigmatic genomes across a large radiation of phyla.</title>
        <authorList>
            <person name="Brown C.T."/>
            <person name="Hug L.A."/>
            <person name="Thomas B.C."/>
            <person name="Sharon I."/>
            <person name="Castelle C.J."/>
            <person name="Singh A."/>
            <person name="Wilkins M.J."/>
            <person name="Williams K.H."/>
            <person name="Banfield J.F."/>
        </authorList>
    </citation>
    <scope>NUCLEOTIDE SEQUENCE [LARGE SCALE GENOMIC DNA]</scope>
</reference>
<comment type="caution">
    <text evidence="2">The sequence shown here is derived from an EMBL/GenBank/DDBJ whole genome shotgun (WGS) entry which is preliminary data.</text>
</comment>
<proteinExistence type="predicted"/>
<feature type="coiled-coil region" evidence="1">
    <location>
        <begin position="59"/>
        <end position="86"/>
    </location>
</feature>
<evidence type="ECO:0000313" key="3">
    <source>
        <dbReference type="Proteomes" id="UP000034563"/>
    </source>
</evidence>
<keyword evidence="1" id="KW-0175">Coiled coil</keyword>
<dbReference type="AlphaFoldDB" id="A0A0G1BNT7"/>
<gene>
    <name evidence="2" type="ORF">UV48_C0025G0002</name>
</gene>
<evidence type="ECO:0000313" key="2">
    <source>
        <dbReference type="EMBL" id="KKS74894.1"/>
    </source>
</evidence>
<organism evidence="2 3">
    <name type="scientific">Candidatus Azambacteria bacterium GW2011_GWA2_42_9</name>
    <dbReference type="NCBI Taxonomy" id="1618613"/>
    <lineage>
        <taxon>Bacteria</taxon>
        <taxon>Candidatus Azamiibacteriota</taxon>
    </lineage>
</organism>
<dbReference type="Proteomes" id="UP000034563">
    <property type="component" value="Unassembled WGS sequence"/>
</dbReference>
<dbReference type="EMBL" id="LCEQ01000025">
    <property type="protein sequence ID" value="KKS74894.1"/>
    <property type="molecule type" value="Genomic_DNA"/>
</dbReference>